<keyword evidence="2" id="KW-0804">Transcription</keyword>
<dbReference type="InterPro" id="IPR035500">
    <property type="entry name" value="NHR-like_dom_sf"/>
</dbReference>
<dbReference type="AlphaFoldDB" id="A0A814C5S1"/>
<comment type="caution">
    <text evidence="4">The sequence shown here is derived from an EMBL/GenBank/DDBJ whole genome shotgun (WGS) entry which is preliminary data.</text>
</comment>
<evidence type="ECO:0000256" key="3">
    <source>
        <dbReference type="ARBA" id="ARBA00023170"/>
    </source>
</evidence>
<organism evidence="4 6">
    <name type="scientific">Adineta ricciae</name>
    <name type="common">Rotifer</name>
    <dbReference type="NCBI Taxonomy" id="249248"/>
    <lineage>
        <taxon>Eukaryota</taxon>
        <taxon>Metazoa</taxon>
        <taxon>Spiralia</taxon>
        <taxon>Gnathifera</taxon>
        <taxon>Rotifera</taxon>
        <taxon>Eurotatoria</taxon>
        <taxon>Bdelloidea</taxon>
        <taxon>Adinetida</taxon>
        <taxon>Adinetidae</taxon>
        <taxon>Adineta</taxon>
    </lineage>
</organism>
<dbReference type="Proteomes" id="UP000663828">
    <property type="component" value="Unassembled WGS sequence"/>
</dbReference>
<name>A0A814C5S1_ADIRI</name>
<protein>
    <submittedName>
        <fullName evidence="4">Uncharacterized protein</fullName>
    </submittedName>
</protein>
<sequence length="124" mass="14618">MQRPPYALYFQIHNGVFFGLHRNLNESDNSWLNNATHAYQIGADTVDCTSIVYYTKEAVLSQFMRNECSVITSLIYFYNNISEFKRLDIDDQVQLIKLNIRNTVHKDRIIIENYEDSSHIAKYM</sequence>
<dbReference type="EMBL" id="CAJNOR010000511">
    <property type="protein sequence ID" value="CAF0935511.1"/>
    <property type="molecule type" value="Genomic_DNA"/>
</dbReference>
<reference evidence="4" key="1">
    <citation type="submission" date="2021-02" db="EMBL/GenBank/DDBJ databases">
        <authorList>
            <person name="Nowell W R."/>
        </authorList>
    </citation>
    <scope>NUCLEOTIDE SEQUENCE</scope>
</reference>
<keyword evidence="3" id="KW-0675">Receptor</keyword>
<dbReference type="Proteomes" id="UP000663852">
    <property type="component" value="Unassembled WGS sequence"/>
</dbReference>
<dbReference type="Gene3D" id="1.10.565.10">
    <property type="entry name" value="Retinoid X Receptor"/>
    <property type="match status" value="1"/>
</dbReference>
<dbReference type="OrthoDB" id="6352325at2759"/>
<evidence type="ECO:0000313" key="6">
    <source>
        <dbReference type="Proteomes" id="UP000663828"/>
    </source>
</evidence>
<dbReference type="SUPFAM" id="SSF48508">
    <property type="entry name" value="Nuclear receptor ligand-binding domain"/>
    <property type="match status" value="1"/>
</dbReference>
<dbReference type="EMBL" id="CAJNOJ010000200">
    <property type="protein sequence ID" value="CAF1280241.1"/>
    <property type="molecule type" value="Genomic_DNA"/>
</dbReference>
<gene>
    <name evidence="5" type="ORF">EDS130_LOCUS29510</name>
    <name evidence="4" type="ORF">XAT740_LOCUS9822</name>
</gene>
<evidence type="ECO:0000313" key="4">
    <source>
        <dbReference type="EMBL" id="CAF0935511.1"/>
    </source>
</evidence>
<proteinExistence type="predicted"/>
<evidence type="ECO:0000256" key="1">
    <source>
        <dbReference type="ARBA" id="ARBA00023015"/>
    </source>
</evidence>
<evidence type="ECO:0000256" key="2">
    <source>
        <dbReference type="ARBA" id="ARBA00023163"/>
    </source>
</evidence>
<accession>A0A814C5S1</accession>
<keyword evidence="6" id="KW-1185">Reference proteome</keyword>
<keyword evidence="1" id="KW-0805">Transcription regulation</keyword>
<evidence type="ECO:0000313" key="5">
    <source>
        <dbReference type="EMBL" id="CAF1280241.1"/>
    </source>
</evidence>